<evidence type="ECO:0000313" key="5">
    <source>
        <dbReference type="EMBL" id="OQP43330.1"/>
    </source>
</evidence>
<accession>A0ABX3NQZ7</accession>
<evidence type="ECO:0000256" key="2">
    <source>
        <dbReference type="ARBA" id="ARBA00023125"/>
    </source>
</evidence>
<dbReference type="InterPro" id="IPR009057">
    <property type="entry name" value="Homeodomain-like_sf"/>
</dbReference>
<dbReference type="EMBL" id="LWBO01000040">
    <property type="protein sequence ID" value="OQP43330.1"/>
    <property type="molecule type" value="Genomic_DNA"/>
</dbReference>
<dbReference type="Proteomes" id="UP000192277">
    <property type="component" value="Unassembled WGS sequence"/>
</dbReference>
<dbReference type="Pfam" id="PF12833">
    <property type="entry name" value="HTH_18"/>
    <property type="match status" value="1"/>
</dbReference>
<keyword evidence="2" id="KW-0238">DNA-binding</keyword>
<dbReference type="PRINTS" id="PR00032">
    <property type="entry name" value="HTHARAC"/>
</dbReference>
<dbReference type="PROSITE" id="PS01124">
    <property type="entry name" value="HTH_ARAC_FAMILY_2"/>
    <property type="match status" value="1"/>
</dbReference>
<name>A0ABX3NQZ7_9BACT</name>
<keyword evidence="1" id="KW-0805">Transcription regulation</keyword>
<dbReference type="SMART" id="SM00342">
    <property type="entry name" value="HTH_ARAC"/>
    <property type="match status" value="1"/>
</dbReference>
<keyword evidence="3" id="KW-0804">Transcription</keyword>
<sequence>MTRIPVDKLQNKTSTGLQIKSFGPGDKQKHNAKTSEAHRDDHYIFFLLTNGSGTINVDSQDVLLTSGQLFYILPSQIHFRIETDQAEGWFLAIDTSLIQPNLRDVFEGRLNLQAPYVLTDYESIRYSSLLKLLQEEFMERKDEKFFLPIISALVQSFLAMAASSYSSVISEYDKHNRAAEITRQFKRLLIEYSHSIKSPSAYAAKLNVSIGYLNEAVKKVTGSTVTYWIQQEVFREARRLLYYTDLDVKQIAYELGYTDHSYFIRTFRKACGLSPSKFRVLGAYEQQ</sequence>
<dbReference type="PANTHER" id="PTHR43280">
    <property type="entry name" value="ARAC-FAMILY TRANSCRIPTIONAL REGULATOR"/>
    <property type="match status" value="1"/>
</dbReference>
<organism evidence="5 6">
    <name type="scientific">Niastella koreensis</name>
    <dbReference type="NCBI Taxonomy" id="354356"/>
    <lineage>
        <taxon>Bacteria</taxon>
        <taxon>Pseudomonadati</taxon>
        <taxon>Bacteroidota</taxon>
        <taxon>Chitinophagia</taxon>
        <taxon>Chitinophagales</taxon>
        <taxon>Chitinophagaceae</taxon>
        <taxon>Niastella</taxon>
    </lineage>
</organism>
<dbReference type="Gene3D" id="1.10.10.60">
    <property type="entry name" value="Homeodomain-like"/>
    <property type="match status" value="1"/>
</dbReference>
<evidence type="ECO:0000259" key="4">
    <source>
        <dbReference type="PROSITE" id="PS01124"/>
    </source>
</evidence>
<gene>
    <name evidence="5" type="ORF">A4D02_35885</name>
</gene>
<dbReference type="RefSeq" id="WP_014217357.1">
    <property type="nucleotide sequence ID" value="NZ_LWBO01000040.1"/>
</dbReference>
<protein>
    <recommendedName>
        <fullName evidence="4">HTH araC/xylS-type domain-containing protein</fullName>
    </recommendedName>
</protein>
<dbReference type="InterPro" id="IPR014710">
    <property type="entry name" value="RmlC-like_jellyroll"/>
</dbReference>
<feature type="domain" description="HTH araC/xylS-type" evidence="4">
    <location>
        <begin position="182"/>
        <end position="281"/>
    </location>
</feature>
<dbReference type="Pfam" id="PF02311">
    <property type="entry name" value="AraC_binding"/>
    <property type="match status" value="1"/>
</dbReference>
<reference evidence="5 6" key="1">
    <citation type="submission" date="2016-04" db="EMBL/GenBank/DDBJ databases">
        <authorList>
            <person name="Chen L."/>
            <person name="Zhuang W."/>
            <person name="Wang G."/>
        </authorList>
    </citation>
    <scope>NUCLEOTIDE SEQUENCE [LARGE SCALE GENOMIC DNA]</scope>
    <source>
        <strain evidence="6">GR20</strain>
    </source>
</reference>
<dbReference type="SUPFAM" id="SSF51215">
    <property type="entry name" value="Regulatory protein AraC"/>
    <property type="match status" value="1"/>
</dbReference>
<dbReference type="InterPro" id="IPR020449">
    <property type="entry name" value="Tscrpt_reg_AraC-type_HTH"/>
</dbReference>
<dbReference type="InterPro" id="IPR018060">
    <property type="entry name" value="HTH_AraC"/>
</dbReference>
<evidence type="ECO:0000313" key="6">
    <source>
        <dbReference type="Proteomes" id="UP000192277"/>
    </source>
</evidence>
<comment type="caution">
    <text evidence="5">The sequence shown here is derived from an EMBL/GenBank/DDBJ whole genome shotgun (WGS) entry which is preliminary data.</text>
</comment>
<dbReference type="SUPFAM" id="SSF46689">
    <property type="entry name" value="Homeodomain-like"/>
    <property type="match status" value="1"/>
</dbReference>
<evidence type="ECO:0000256" key="3">
    <source>
        <dbReference type="ARBA" id="ARBA00023163"/>
    </source>
</evidence>
<proteinExistence type="predicted"/>
<dbReference type="InterPro" id="IPR003313">
    <property type="entry name" value="AraC-bd"/>
</dbReference>
<dbReference type="Gene3D" id="2.60.120.10">
    <property type="entry name" value="Jelly Rolls"/>
    <property type="match status" value="1"/>
</dbReference>
<dbReference type="InterPro" id="IPR037923">
    <property type="entry name" value="HTH-like"/>
</dbReference>
<evidence type="ECO:0000256" key="1">
    <source>
        <dbReference type="ARBA" id="ARBA00023015"/>
    </source>
</evidence>
<keyword evidence="6" id="KW-1185">Reference proteome</keyword>
<dbReference type="PANTHER" id="PTHR43280:SF32">
    <property type="entry name" value="TRANSCRIPTIONAL REGULATORY PROTEIN"/>
    <property type="match status" value="1"/>
</dbReference>